<protein>
    <recommendedName>
        <fullName evidence="3">SAM-dependent methyltransferase</fullName>
    </recommendedName>
</protein>
<dbReference type="EMBL" id="JAUSVL010000001">
    <property type="protein sequence ID" value="MDQ0290055.1"/>
    <property type="molecule type" value="Genomic_DNA"/>
</dbReference>
<keyword evidence="2" id="KW-1185">Reference proteome</keyword>
<comment type="caution">
    <text evidence="1">The sequence shown here is derived from an EMBL/GenBank/DDBJ whole genome shotgun (WGS) entry which is preliminary data.</text>
</comment>
<evidence type="ECO:0000313" key="1">
    <source>
        <dbReference type="EMBL" id="MDQ0290055.1"/>
    </source>
</evidence>
<evidence type="ECO:0008006" key="3">
    <source>
        <dbReference type="Google" id="ProtNLM"/>
    </source>
</evidence>
<sequence>MTEFRQDPGSFRDPGGHVFWLNGLPYRSVTAVGRDDMELLRQSGLADELSAGGQLVPFSTDGAMPDGAMRLKLSPLPWISYPYEWCFEQLQDAATLTIDVMLAALAKGMMLKDASAFNVAWRGGRPVFLDHGSFTRYVAGRPWPAYRQFCEHFLAPLAVISRNDALLGMISRCFLDGLPLDLASQLLPWSSWLRPSLLIHIHLHAKMQRRFADSTRKSGGKSATMSINSLRAMLANLRAGVSAMRSPLPQSAWHDYYHDTNYNDQAFADKHRLVAKACGELAATARVIDLGANNGEFSRVAAEHAALVVAADMDHGAVAGLYRSIRGQADSRIYPLVQNLDNPTPGLGLFNTERQPFLERCRGDLAMGLALIHHLRIGSNWSLAHIVRLFAQCADSAIVEFVPKDDGQVQRLLRSRPDICPDWTLEQVCQAFAQSFSQCHVENIVESKRSIIFLKK</sequence>
<gene>
    <name evidence="1" type="ORF">J3R75_002162</name>
</gene>
<reference evidence="1" key="1">
    <citation type="submission" date="2023-07" db="EMBL/GenBank/DDBJ databases">
        <title>Genomic Encyclopedia of Type Strains, Phase IV (KMG-IV): sequencing the most valuable type-strain genomes for metagenomic binning, comparative biology and taxonomic classification.</title>
        <authorList>
            <person name="Goeker M."/>
        </authorList>
    </citation>
    <scope>NUCLEOTIDE SEQUENCE</scope>
    <source>
        <strain evidence="1">DSM 24202</strain>
    </source>
</reference>
<accession>A0AAE3VGP9</accession>
<dbReference type="RefSeq" id="WP_307261479.1">
    <property type="nucleotide sequence ID" value="NZ_JAUSVL010000001.1"/>
</dbReference>
<dbReference type="AlphaFoldDB" id="A0AAE3VGP9"/>
<dbReference type="Proteomes" id="UP001238163">
    <property type="component" value="Unassembled WGS sequence"/>
</dbReference>
<dbReference type="Gene3D" id="3.40.50.150">
    <property type="entry name" value="Vaccinia Virus protein VP39"/>
    <property type="match status" value="1"/>
</dbReference>
<dbReference type="InterPro" id="IPR029063">
    <property type="entry name" value="SAM-dependent_MTases_sf"/>
</dbReference>
<evidence type="ECO:0000313" key="2">
    <source>
        <dbReference type="Proteomes" id="UP001238163"/>
    </source>
</evidence>
<organism evidence="1 2">
    <name type="scientific">Oligosphaera ethanolica</name>
    <dbReference type="NCBI Taxonomy" id="760260"/>
    <lineage>
        <taxon>Bacteria</taxon>
        <taxon>Pseudomonadati</taxon>
        <taxon>Lentisphaerota</taxon>
        <taxon>Oligosphaeria</taxon>
        <taxon>Oligosphaerales</taxon>
        <taxon>Oligosphaeraceae</taxon>
        <taxon>Oligosphaera</taxon>
    </lineage>
</organism>
<dbReference type="SUPFAM" id="SSF53335">
    <property type="entry name" value="S-adenosyl-L-methionine-dependent methyltransferases"/>
    <property type="match status" value="1"/>
</dbReference>
<name>A0AAE3VGP9_9BACT</name>
<proteinExistence type="predicted"/>